<dbReference type="EMBL" id="LAZR01000639">
    <property type="protein sequence ID" value="KKN61983.1"/>
    <property type="molecule type" value="Genomic_DNA"/>
</dbReference>
<evidence type="ECO:0000313" key="1">
    <source>
        <dbReference type="EMBL" id="KKN61983.1"/>
    </source>
</evidence>
<protein>
    <submittedName>
        <fullName evidence="1">Uncharacterized protein</fullName>
    </submittedName>
</protein>
<organism evidence="1">
    <name type="scientific">marine sediment metagenome</name>
    <dbReference type="NCBI Taxonomy" id="412755"/>
    <lineage>
        <taxon>unclassified sequences</taxon>
        <taxon>metagenomes</taxon>
        <taxon>ecological metagenomes</taxon>
    </lineage>
</organism>
<comment type="caution">
    <text evidence="1">The sequence shown here is derived from an EMBL/GenBank/DDBJ whole genome shotgun (WGS) entry which is preliminary data.</text>
</comment>
<reference evidence="1" key="1">
    <citation type="journal article" date="2015" name="Nature">
        <title>Complex archaea that bridge the gap between prokaryotes and eukaryotes.</title>
        <authorList>
            <person name="Spang A."/>
            <person name="Saw J.H."/>
            <person name="Jorgensen S.L."/>
            <person name="Zaremba-Niedzwiedzka K."/>
            <person name="Martijn J."/>
            <person name="Lind A.E."/>
            <person name="van Eijk R."/>
            <person name="Schleper C."/>
            <person name="Guy L."/>
            <person name="Ettema T.J."/>
        </authorList>
    </citation>
    <scope>NUCLEOTIDE SEQUENCE</scope>
</reference>
<sequence length="327" mass="37489">MTGRKQQIYDWLQGIWGTLVSDGMEENTVQELYRGRGSFWSLKRSENPWLNPIVKKVEDLRKTWRKAMPDVLQMFWEVILIYYHEIGTPNLPEPAELPGTPVKAPHSNGHLKHSKDTIKLGERLLDSRFMSLRRDIEKRFAAGEVHLNQQILEAIKSSNGPVVKKMGEIEESLAEIREKRLAIERKKVDLSSRIESSVGRANEKIAKIKAESSEKTNDLKVEVGVIDKEDWAHKDAEASLTKELVEVEEQHEANVRARFTEAQANLEAQRLTLLRDLDLQREQEIDSMWSEHLPSSIKKCLERVPKIAQVTGQLPKEVQKLIAAPQP</sequence>
<proteinExistence type="predicted"/>
<gene>
    <name evidence="1" type="ORF">LCGC14_0516610</name>
</gene>
<dbReference type="AlphaFoldDB" id="A0A0F9V7Z9"/>
<name>A0A0F9V7Z9_9ZZZZ</name>
<accession>A0A0F9V7Z9</accession>